<dbReference type="Pfam" id="PF00072">
    <property type="entry name" value="Response_reg"/>
    <property type="match status" value="1"/>
</dbReference>
<dbReference type="AlphaFoldDB" id="A9FY86"/>
<dbReference type="SUPFAM" id="SSF52172">
    <property type="entry name" value="CheY-like"/>
    <property type="match status" value="1"/>
</dbReference>
<dbReference type="InterPro" id="IPR001789">
    <property type="entry name" value="Sig_transdc_resp-reg_receiver"/>
</dbReference>
<evidence type="ECO:0000256" key="4">
    <source>
        <dbReference type="ARBA" id="ARBA00023163"/>
    </source>
</evidence>
<dbReference type="PROSITE" id="PS50110">
    <property type="entry name" value="RESPONSE_REGULATORY"/>
    <property type="match status" value="1"/>
</dbReference>
<dbReference type="eggNOG" id="COG2197">
    <property type="taxonomic scope" value="Bacteria"/>
</dbReference>
<name>A9FY86_SORC5</name>
<dbReference type="Proteomes" id="UP000002139">
    <property type="component" value="Chromosome"/>
</dbReference>
<feature type="modified residue" description="4-aspartylphosphate" evidence="5">
    <location>
        <position position="79"/>
    </location>
</feature>
<keyword evidence="2" id="KW-0805">Transcription regulation</keyword>
<proteinExistence type="predicted"/>
<dbReference type="PRINTS" id="PR00038">
    <property type="entry name" value="HTHLUXR"/>
</dbReference>
<dbReference type="PROSITE" id="PS50043">
    <property type="entry name" value="HTH_LUXR_2"/>
    <property type="match status" value="1"/>
</dbReference>
<dbReference type="Gene3D" id="3.40.50.2300">
    <property type="match status" value="1"/>
</dbReference>
<dbReference type="Pfam" id="PF00196">
    <property type="entry name" value="GerE"/>
    <property type="match status" value="1"/>
</dbReference>
<dbReference type="InterPro" id="IPR000792">
    <property type="entry name" value="Tscrpt_reg_LuxR_C"/>
</dbReference>
<dbReference type="HOGENOM" id="CLU_000445_90_10_7"/>
<dbReference type="InterPro" id="IPR016032">
    <property type="entry name" value="Sig_transdc_resp-reg_C-effctor"/>
</dbReference>
<dbReference type="SMART" id="SM00421">
    <property type="entry name" value="HTH_LUXR"/>
    <property type="match status" value="1"/>
</dbReference>
<dbReference type="SMART" id="SM00448">
    <property type="entry name" value="REC"/>
    <property type="match status" value="1"/>
</dbReference>
<keyword evidence="3" id="KW-0238">DNA-binding</keyword>
<dbReference type="GO" id="GO:0000160">
    <property type="term" value="P:phosphorelay signal transduction system"/>
    <property type="evidence" value="ECO:0007669"/>
    <property type="project" value="InterPro"/>
</dbReference>
<dbReference type="PANTHER" id="PTHR43214">
    <property type="entry name" value="TWO-COMPONENT RESPONSE REGULATOR"/>
    <property type="match status" value="1"/>
</dbReference>
<dbReference type="CDD" id="cd17535">
    <property type="entry name" value="REC_NarL-like"/>
    <property type="match status" value="1"/>
</dbReference>
<dbReference type="GO" id="GO:0006355">
    <property type="term" value="P:regulation of DNA-templated transcription"/>
    <property type="evidence" value="ECO:0007669"/>
    <property type="project" value="InterPro"/>
</dbReference>
<keyword evidence="9" id="KW-1185">Reference proteome</keyword>
<evidence type="ECO:0000259" key="6">
    <source>
        <dbReference type="PROSITE" id="PS50043"/>
    </source>
</evidence>
<dbReference type="PANTHER" id="PTHR43214:SF24">
    <property type="entry name" value="TRANSCRIPTIONAL REGULATORY PROTEIN NARL-RELATED"/>
    <property type="match status" value="1"/>
</dbReference>
<sequence length="242" mass="25795">MPRGPGPTARLDGDGRAASEWTDNMSIRVIVADDQEIVRTGLTILLDAQPDIAVVGVADDGNKAVELALALRPDVCLFDIRMPGIDGIEATRRLAGPTVDRPLAVVVITTFDHDDYVVSALKAGARGFLLKDAGPELLAQAIRAAASGDALIAPRVTARLLSSFVASRPQLPRAQPGEALTAREEEVLLIVARGRTNAEIADELHISLSTVKAHVASLMTKLGARNRVEIAIWAYETGRVRD</sequence>
<evidence type="ECO:0000256" key="5">
    <source>
        <dbReference type="PROSITE-ProRule" id="PRU00169"/>
    </source>
</evidence>
<evidence type="ECO:0000256" key="1">
    <source>
        <dbReference type="ARBA" id="ARBA00022553"/>
    </source>
</evidence>
<accession>A9FY86</accession>
<evidence type="ECO:0000313" key="8">
    <source>
        <dbReference type="EMBL" id="CAN95594.1"/>
    </source>
</evidence>
<evidence type="ECO:0000256" key="3">
    <source>
        <dbReference type="ARBA" id="ARBA00023125"/>
    </source>
</evidence>
<evidence type="ECO:0000259" key="7">
    <source>
        <dbReference type="PROSITE" id="PS50110"/>
    </source>
</evidence>
<dbReference type="SUPFAM" id="SSF46894">
    <property type="entry name" value="C-terminal effector domain of the bipartite response regulators"/>
    <property type="match status" value="1"/>
</dbReference>
<dbReference type="PROSITE" id="PS00622">
    <property type="entry name" value="HTH_LUXR_1"/>
    <property type="match status" value="1"/>
</dbReference>
<feature type="domain" description="HTH luxR-type" evidence="6">
    <location>
        <begin position="173"/>
        <end position="238"/>
    </location>
</feature>
<reference evidence="8 9" key="1">
    <citation type="journal article" date="2007" name="Nat. Biotechnol.">
        <title>Complete genome sequence of the myxobacterium Sorangium cellulosum.</title>
        <authorList>
            <person name="Schneiker S."/>
            <person name="Perlova O."/>
            <person name="Kaiser O."/>
            <person name="Gerth K."/>
            <person name="Alici A."/>
            <person name="Altmeyer M.O."/>
            <person name="Bartels D."/>
            <person name="Bekel T."/>
            <person name="Beyer S."/>
            <person name="Bode E."/>
            <person name="Bode H.B."/>
            <person name="Bolten C.J."/>
            <person name="Choudhuri J.V."/>
            <person name="Doss S."/>
            <person name="Elnakady Y.A."/>
            <person name="Frank B."/>
            <person name="Gaigalat L."/>
            <person name="Goesmann A."/>
            <person name="Groeger C."/>
            <person name="Gross F."/>
            <person name="Jelsbak L."/>
            <person name="Jelsbak L."/>
            <person name="Kalinowski J."/>
            <person name="Kegler C."/>
            <person name="Knauber T."/>
            <person name="Konietzny S."/>
            <person name="Kopp M."/>
            <person name="Krause L."/>
            <person name="Krug D."/>
            <person name="Linke B."/>
            <person name="Mahmud T."/>
            <person name="Martinez-Arias R."/>
            <person name="McHardy A.C."/>
            <person name="Merai M."/>
            <person name="Meyer F."/>
            <person name="Mormann S."/>
            <person name="Munoz-Dorado J."/>
            <person name="Perez J."/>
            <person name="Pradella S."/>
            <person name="Rachid S."/>
            <person name="Raddatz G."/>
            <person name="Rosenau F."/>
            <person name="Rueckert C."/>
            <person name="Sasse F."/>
            <person name="Scharfe M."/>
            <person name="Schuster S.C."/>
            <person name="Suen G."/>
            <person name="Treuner-Lange A."/>
            <person name="Velicer G.J."/>
            <person name="Vorholter F.-J."/>
            <person name="Weissman K.J."/>
            <person name="Welch R.D."/>
            <person name="Wenzel S.C."/>
            <person name="Whitworth D.E."/>
            <person name="Wilhelm S."/>
            <person name="Wittmann C."/>
            <person name="Bloecker H."/>
            <person name="Puehler A."/>
            <person name="Mueller R."/>
        </authorList>
    </citation>
    <scope>NUCLEOTIDE SEQUENCE [LARGE SCALE GENOMIC DNA]</scope>
    <source>
        <strain evidence="9">So ce56</strain>
    </source>
</reference>
<dbReference type="InterPro" id="IPR058245">
    <property type="entry name" value="NreC/VraR/RcsB-like_REC"/>
</dbReference>
<dbReference type="EMBL" id="AM746676">
    <property type="protein sequence ID" value="CAN95594.1"/>
    <property type="molecule type" value="Genomic_DNA"/>
</dbReference>
<gene>
    <name evidence="8" type="ordered locus">sce5431</name>
</gene>
<dbReference type="GO" id="GO:0003677">
    <property type="term" value="F:DNA binding"/>
    <property type="evidence" value="ECO:0007669"/>
    <property type="project" value="UniProtKB-KW"/>
</dbReference>
<keyword evidence="4" id="KW-0804">Transcription</keyword>
<evidence type="ECO:0000313" key="9">
    <source>
        <dbReference type="Proteomes" id="UP000002139"/>
    </source>
</evidence>
<organism evidence="8 9">
    <name type="scientific">Sorangium cellulosum (strain So ce56)</name>
    <name type="common">Polyangium cellulosum (strain So ce56)</name>
    <dbReference type="NCBI Taxonomy" id="448385"/>
    <lineage>
        <taxon>Bacteria</taxon>
        <taxon>Pseudomonadati</taxon>
        <taxon>Myxococcota</taxon>
        <taxon>Polyangia</taxon>
        <taxon>Polyangiales</taxon>
        <taxon>Polyangiaceae</taxon>
        <taxon>Sorangium</taxon>
    </lineage>
</organism>
<feature type="domain" description="Response regulatory" evidence="7">
    <location>
        <begin position="28"/>
        <end position="146"/>
    </location>
</feature>
<dbReference type="KEGG" id="scl:sce5431"/>
<dbReference type="InterPro" id="IPR039420">
    <property type="entry name" value="WalR-like"/>
</dbReference>
<keyword evidence="1 5" id="KW-0597">Phosphoprotein</keyword>
<dbReference type="InterPro" id="IPR011006">
    <property type="entry name" value="CheY-like_superfamily"/>
</dbReference>
<dbReference type="CDD" id="cd06170">
    <property type="entry name" value="LuxR_C_like"/>
    <property type="match status" value="1"/>
</dbReference>
<protein>
    <submittedName>
        <fullName evidence="8">Two-component system response regulator</fullName>
    </submittedName>
</protein>
<evidence type="ECO:0000256" key="2">
    <source>
        <dbReference type="ARBA" id="ARBA00023015"/>
    </source>
</evidence>
<dbReference type="STRING" id="448385.sce5431"/>